<dbReference type="OrthoDB" id="7130006at2759"/>
<dbReference type="PIRSF" id="PIRSF001112">
    <property type="entry name" value="Epoxide_hydrolase"/>
    <property type="match status" value="1"/>
</dbReference>
<sequence>MKMFKTVFVVLAVFVGDVFCSRADLLKDNYYGPGPKKADDVTIKPLNITVPYSVLEDLKNRLKNARITHTQLEDQKNFHFGFSLKALNEFKDYWLNEYDWRKVEEELTRFPSFKTEIEGVGIHFIHAKPPAGKYKTVKPLLASHGWPGSIHEFTKALPIFTDPQANGINVSYAFEVITPSIPGYGWSDAAQKSGLNQASAARIYNKLMTRLNFTKYFVQGGDWGSTIVGNMARLYPQNVQGAHLNMLVSLNPAVLAKTTLYSARPVLLKEAGFKGYSVARYINFAITQAGYFHQQMTQPDTVGIALNDSPIGVMAWILEKFSGGTNPAYEDFEDGHLTKRFTKEDLITAVMIYWVNGNMLQSARFYKELFISKDAQNLMSEFITVPTGYAACLNDAVPAQPKDVASAAVNLQHYSTIDAGHFAAMEKPLELVKDVFEFTKPLVK</sequence>
<dbReference type="Gene3D" id="3.40.50.1820">
    <property type="entry name" value="alpha/beta hydrolase"/>
    <property type="match status" value="1"/>
</dbReference>
<dbReference type="Proteomes" id="UP000582659">
    <property type="component" value="Unassembled WGS sequence"/>
</dbReference>
<evidence type="ECO:0000259" key="9">
    <source>
        <dbReference type="Pfam" id="PF06441"/>
    </source>
</evidence>
<dbReference type="PANTHER" id="PTHR21661:SF35">
    <property type="entry name" value="EPOXIDE HYDROLASE"/>
    <property type="match status" value="1"/>
</dbReference>
<keyword evidence="8" id="KW-0732">Signal</keyword>
<dbReference type="Proteomes" id="UP000095284">
    <property type="component" value="Unplaced"/>
</dbReference>
<organism evidence="12 14">
    <name type="scientific">Bursaphelenchus xylophilus</name>
    <name type="common">Pinewood nematode worm</name>
    <name type="synonym">Aphelenchoides xylophilus</name>
    <dbReference type="NCBI Taxonomy" id="6326"/>
    <lineage>
        <taxon>Eukaryota</taxon>
        <taxon>Metazoa</taxon>
        <taxon>Ecdysozoa</taxon>
        <taxon>Nematoda</taxon>
        <taxon>Chromadorea</taxon>
        <taxon>Rhabditida</taxon>
        <taxon>Tylenchina</taxon>
        <taxon>Tylenchomorpha</taxon>
        <taxon>Aphelenchoidea</taxon>
        <taxon>Aphelenchoididae</taxon>
        <taxon>Bursaphelenchus</taxon>
    </lineage>
</organism>
<evidence type="ECO:0000313" key="12">
    <source>
        <dbReference type="Proteomes" id="UP000095284"/>
    </source>
</evidence>
<dbReference type="InterPro" id="IPR029058">
    <property type="entry name" value="AB_hydrolase_fold"/>
</dbReference>
<dbReference type="SMR" id="A0A1I7RMJ6"/>
<evidence type="ECO:0000313" key="14">
    <source>
        <dbReference type="WBParaSite" id="BXY_0193100.1"/>
    </source>
</evidence>
<dbReference type="PRINTS" id="PR00412">
    <property type="entry name" value="EPOXHYDRLASE"/>
</dbReference>
<keyword evidence="13" id="KW-1185">Reference proteome</keyword>
<evidence type="ECO:0000313" key="13">
    <source>
        <dbReference type="Proteomes" id="UP000659654"/>
    </source>
</evidence>
<keyword evidence="4 6" id="KW-0058">Aromatic hydrocarbons catabolism</keyword>
<dbReference type="EMBL" id="CAJFCV020000005">
    <property type="protein sequence ID" value="CAG9125758.1"/>
    <property type="molecule type" value="Genomic_DNA"/>
</dbReference>
<name>A0A1I7RMJ6_BURXY</name>
<evidence type="ECO:0000256" key="1">
    <source>
        <dbReference type="ARBA" id="ARBA00000221"/>
    </source>
</evidence>
<evidence type="ECO:0000256" key="4">
    <source>
        <dbReference type="ARBA" id="ARBA00022797"/>
    </source>
</evidence>
<dbReference type="GO" id="GO:0033961">
    <property type="term" value="F:cis-stilbene-oxide hydrolase activity"/>
    <property type="evidence" value="ECO:0007669"/>
    <property type="project" value="UniProtKB-UniRule"/>
</dbReference>
<comment type="similarity">
    <text evidence="3 6">Belongs to the peptidase S33 family.</text>
</comment>
<feature type="active site" description="Nucleophile" evidence="7">
    <location>
        <position position="222"/>
    </location>
</feature>
<dbReference type="GO" id="GO:0097176">
    <property type="term" value="P:epoxide metabolic process"/>
    <property type="evidence" value="ECO:0007669"/>
    <property type="project" value="TreeGrafter"/>
</dbReference>
<comment type="subcellular location">
    <subcellularLocation>
        <location evidence="6">Endoplasmic reticulum membrane</location>
    </subcellularLocation>
    <subcellularLocation>
        <location evidence="2">Microsome membrane</location>
        <topology evidence="2">Single-pass membrane protein</topology>
    </subcellularLocation>
</comment>
<dbReference type="WBParaSite" id="BXY_0193100.1">
    <property type="protein sequence ID" value="BXY_0193100.1"/>
    <property type="gene ID" value="BXY_0193100"/>
</dbReference>
<evidence type="ECO:0000256" key="2">
    <source>
        <dbReference type="ARBA" id="ARBA00004111"/>
    </source>
</evidence>
<reference evidence="11" key="2">
    <citation type="submission" date="2020-08" db="EMBL/GenBank/DDBJ databases">
        <authorList>
            <person name="Kikuchi T."/>
        </authorList>
    </citation>
    <scope>NUCLEOTIDE SEQUENCE</scope>
    <source>
        <strain evidence="10">Ka4C1</strain>
    </source>
</reference>
<dbReference type="EC" id="3.3.2.9" evidence="6"/>
<feature type="active site" description="Proton acceptor" evidence="7">
    <location>
        <position position="421"/>
    </location>
</feature>
<comment type="catalytic activity">
    <reaction evidence="1 6">
        <text>1-(4-methoxyphenyl)-N-methyl-N-[(3-methyloxetan-3-yl)methyl]methanamine + H2O = 2-{[(4-methoxybenzyl)(methyl)amino]methyl}-2-methylpropane-1,3-diol</text>
        <dbReference type="Rhea" id="RHEA:55764"/>
        <dbReference type="ChEBI" id="CHEBI:15377"/>
        <dbReference type="ChEBI" id="CHEBI:139161"/>
        <dbReference type="ChEBI" id="CHEBI:139164"/>
        <dbReference type="EC" id="3.3.2.9"/>
    </reaction>
</comment>
<dbReference type="InterPro" id="IPR016292">
    <property type="entry name" value="Epoxide_hydrolase"/>
</dbReference>
<comment type="catalytic activity">
    <reaction evidence="6">
        <text>cis-stilbene oxide + H2O = (1R,2R)-hydrobenzoin</text>
        <dbReference type="Rhea" id="RHEA:23900"/>
        <dbReference type="ChEBI" id="CHEBI:15377"/>
        <dbReference type="ChEBI" id="CHEBI:50004"/>
        <dbReference type="ChEBI" id="CHEBI:50014"/>
        <dbReference type="EC" id="3.3.2.9"/>
    </reaction>
</comment>
<evidence type="ECO:0000313" key="11">
    <source>
        <dbReference type="EMBL" id="CAG9125758.1"/>
    </source>
</evidence>
<evidence type="ECO:0000256" key="8">
    <source>
        <dbReference type="SAM" id="SignalP"/>
    </source>
</evidence>
<evidence type="ECO:0000256" key="5">
    <source>
        <dbReference type="ARBA" id="ARBA00022801"/>
    </source>
</evidence>
<protein>
    <recommendedName>
        <fullName evidence="6">Epoxide hydrolase</fullName>
        <ecNumber evidence="6">3.3.2.9</ecNumber>
    </recommendedName>
</protein>
<dbReference type="AlphaFoldDB" id="A0A1I7RMJ6"/>
<dbReference type="Proteomes" id="UP000659654">
    <property type="component" value="Unassembled WGS sequence"/>
</dbReference>
<accession>A0A1I7RMJ6</accession>
<feature type="chain" id="PRO_5035399445" description="Epoxide hydrolase" evidence="8">
    <location>
        <begin position="21"/>
        <end position="444"/>
    </location>
</feature>
<evidence type="ECO:0000256" key="6">
    <source>
        <dbReference type="PIRNR" id="PIRNR001112"/>
    </source>
</evidence>
<keyword evidence="6" id="KW-0472">Membrane</keyword>
<keyword evidence="5 6" id="KW-0378">Hydrolase</keyword>
<feature type="signal peptide" evidence="8">
    <location>
        <begin position="1"/>
        <end position="20"/>
    </location>
</feature>
<feature type="active site" description="Proton donor" evidence="7">
    <location>
        <position position="366"/>
    </location>
</feature>
<dbReference type="eggNOG" id="KOG2565">
    <property type="taxonomic scope" value="Eukaryota"/>
</dbReference>
<dbReference type="InterPro" id="IPR010497">
    <property type="entry name" value="Epoxide_hydro_N"/>
</dbReference>
<dbReference type="GO" id="GO:0005789">
    <property type="term" value="C:endoplasmic reticulum membrane"/>
    <property type="evidence" value="ECO:0007669"/>
    <property type="project" value="UniProtKB-SubCell"/>
</dbReference>
<keyword evidence="6" id="KW-0256">Endoplasmic reticulum</keyword>
<evidence type="ECO:0000256" key="7">
    <source>
        <dbReference type="PIRSR" id="PIRSR001112-1"/>
    </source>
</evidence>
<reference evidence="14" key="1">
    <citation type="submission" date="2016-11" db="UniProtKB">
        <authorList>
            <consortium name="WormBaseParasite"/>
        </authorList>
    </citation>
    <scope>IDENTIFICATION</scope>
</reference>
<evidence type="ECO:0000256" key="3">
    <source>
        <dbReference type="ARBA" id="ARBA00010088"/>
    </source>
</evidence>
<proteinExistence type="inferred from homology"/>
<dbReference type="SUPFAM" id="SSF53474">
    <property type="entry name" value="alpha/beta-Hydrolases"/>
    <property type="match status" value="1"/>
</dbReference>
<feature type="domain" description="Epoxide hydrolase N-terminal" evidence="9">
    <location>
        <begin position="43"/>
        <end position="153"/>
    </location>
</feature>
<dbReference type="InterPro" id="IPR000639">
    <property type="entry name" value="Epox_hydrolase-like"/>
</dbReference>
<gene>
    <name evidence="10" type="ORF">BXYJ_LOCUS12872</name>
</gene>
<dbReference type="Pfam" id="PF06441">
    <property type="entry name" value="EHN"/>
    <property type="match status" value="1"/>
</dbReference>
<dbReference type="EMBL" id="CAJFDI010000005">
    <property type="protein sequence ID" value="CAD5232781.1"/>
    <property type="molecule type" value="Genomic_DNA"/>
</dbReference>
<dbReference type="PANTHER" id="PTHR21661">
    <property type="entry name" value="EPOXIDE HYDROLASE 1-RELATED"/>
    <property type="match status" value="1"/>
</dbReference>
<evidence type="ECO:0000313" key="10">
    <source>
        <dbReference type="EMBL" id="CAD5232781.1"/>
    </source>
</evidence>